<keyword evidence="3" id="KW-0472">Membrane</keyword>
<feature type="transmembrane region" description="Helical" evidence="3">
    <location>
        <begin position="58"/>
        <end position="77"/>
    </location>
</feature>
<feature type="transmembrane region" description="Helical" evidence="3">
    <location>
        <begin position="97"/>
        <end position="120"/>
    </location>
</feature>
<dbReference type="AlphaFoldDB" id="A0A164T964"/>
<comment type="similarity">
    <text evidence="2">Belongs to the major facilitator superfamily. Monocarboxylate porter (TC 2.A.1.13) family.</text>
</comment>
<evidence type="ECO:0000313" key="5">
    <source>
        <dbReference type="EMBL" id="KZS92174.1"/>
    </source>
</evidence>
<name>A0A164T964_9AGAM</name>
<dbReference type="SUPFAM" id="SSF103473">
    <property type="entry name" value="MFS general substrate transporter"/>
    <property type="match status" value="1"/>
</dbReference>
<gene>
    <name evidence="5" type="ORF">SISNIDRAFT_486708</name>
</gene>
<dbReference type="InterPro" id="IPR011701">
    <property type="entry name" value="MFS"/>
</dbReference>
<dbReference type="InterPro" id="IPR036259">
    <property type="entry name" value="MFS_trans_sf"/>
</dbReference>
<accession>A0A164T964</accession>
<dbReference type="PANTHER" id="PTHR11360">
    <property type="entry name" value="MONOCARBOXYLATE TRANSPORTER"/>
    <property type="match status" value="1"/>
</dbReference>
<dbReference type="InterPro" id="IPR050327">
    <property type="entry name" value="Proton-linked_MCT"/>
</dbReference>
<keyword evidence="6" id="KW-1185">Reference proteome</keyword>
<dbReference type="EMBL" id="KV419411">
    <property type="protein sequence ID" value="KZS92174.1"/>
    <property type="molecule type" value="Genomic_DNA"/>
</dbReference>
<evidence type="ECO:0000256" key="3">
    <source>
        <dbReference type="SAM" id="Phobius"/>
    </source>
</evidence>
<feature type="domain" description="Major facilitator superfamily (MFS) profile" evidence="4">
    <location>
        <begin position="60"/>
        <end position="446"/>
    </location>
</feature>
<feature type="transmembrane region" description="Helical" evidence="3">
    <location>
        <begin position="127"/>
        <end position="146"/>
    </location>
</feature>
<proteinExistence type="inferred from homology"/>
<feature type="transmembrane region" description="Helical" evidence="3">
    <location>
        <begin position="419"/>
        <end position="443"/>
    </location>
</feature>
<evidence type="ECO:0000256" key="1">
    <source>
        <dbReference type="ARBA" id="ARBA00004141"/>
    </source>
</evidence>
<dbReference type="Pfam" id="PF07690">
    <property type="entry name" value="MFS_1"/>
    <property type="match status" value="1"/>
</dbReference>
<sequence>MSTVVPSTPKLHGSVHDSSSSLEKIDALEATLGATSLSASPTDSTAVSGLETENIRSWWTVLGAFLVQLTTIGHVNAYGVYEAFYKQEYLSNSSSSAISWIGSTQYSLLFALGVVGGVLFDKGKFKPLVYFSTGLYIFSNFMLSLAHPHHFYQIFLSQGLGMGTAMGLLYTPSFMIVGDHFRRRRALAMGVVACGSAIGGLIQPILLNKLFSSSLGFGNSIRCDAAMNAALLLIACVTMAPKKARQSQAGEEKKKVDVSAFFRELDYMFVIIGGNLVSFGLFFPAVYIQLFSVTKGFPTTFSFYSLAILNAASVFGRIIPNILADRYGLVKVMFVMILGVGAAVFGLLGVKSVAADVVVILVFGFFSGGFSSLQSPIFASMAKSPDEIGARFGIASVIATIPCLIGPPINGALLTNEFIWMRPIVFSGSCTMLGAALFLFILLRRRPTTHDSQDNYVGTINTVPVEKNSSNMSESTAVPTV</sequence>
<keyword evidence="3" id="KW-0812">Transmembrane</keyword>
<protein>
    <submittedName>
        <fullName evidence="5">MFS general substrate transporter</fullName>
    </submittedName>
</protein>
<feature type="transmembrane region" description="Helical" evidence="3">
    <location>
        <begin position="332"/>
        <end position="351"/>
    </location>
</feature>
<feature type="transmembrane region" description="Helical" evidence="3">
    <location>
        <begin position="357"/>
        <end position="380"/>
    </location>
</feature>
<dbReference type="PANTHER" id="PTHR11360:SF234">
    <property type="entry name" value="MFS-TYPE TRANSPORTER DBAD-RELATED"/>
    <property type="match status" value="1"/>
</dbReference>
<dbReference type="GO" id="GO:0022857">
    <property type="term" value="F:transmembrane transporter activity"/>
    <property type="evidence" value="ECO:0007669"/>
    <property type="project" value="InterPro"/>
</dbReference>
<feature type="transmembrane region" description="Helical" evidence="3">
    <location>
        <begin position="152"/>
        <end position="174"/>
    </location>
</feature>
<dbReference type="OrthoDB" id="6499973at2759"/>
<dbReference type="Proteomes" id="UP000076722">
    <property type="component" value="Unassembled WGS sequence"/>
</dbReference>
<feature type="transmembrane region" description="Helical" evidence="3">
    <location>
        <begin position="301"/>
        <end position="320"/>
    </location>
</feature>
<evidence type="ECO:0000313" key="6">
    <source>
        <dbReference type="Proteomes" id="UP000076722"/>
    </source>
</evidence>
<feature type="transmembrane region" description="Helical" evidence="3">
    <location>
        <begin position="392"/>
        <end position="413"/>
    </location>
</feature>
<feature type="transmembrane region" description="Helical" evidence="3">
    <location>
        <begin position="186"/>
        <end position="206"/>
    </location>
</feature>
<feature type="transmembrane region" description="Helical" evidence="3">
    <location>
        <begin position="265"/>
        <end position="289"/>
    </location>
</feature>
<keyword evidence="3" id="KW-1133">Transmembrane helix</keyword>
<evidence type="ECO:0000256" key="2">
    <source>
        <dbReference type="ARBA" id="ARBA00006727"/>
    </source>
</evidence>
<dbReference type="Gene3D" id="1.20.1250.20">
    <property type="entry name" value="MFS general substrate transporter like domains"/>
    <property type="match status" value="2"/>
</dbReference>
<organism evidence="5 6">
    <name type="scientific">Sistotremastrum niveocremeum HHB9708</name>
    <dbReference type="NCBI Taxonomy" id="1314777"/>
    <lineage>
        <taxon>Eukaryota</taxon>
        <taxon>Fungi</taxon>
        <taxon>Dikarya</taxon>
        <taxon>Basidiomycota</taxon>
        <taxon>Agaricomycotina</taxon>
        <taxon>Agaricomycetes</taxon>
        <taxon>Sistotremastrales</taxon>
        <taxon>Sistotremastraceae</taxon>
        <taxon>Sertulicium</taxon>
        <taxon>Sertulicium niveocremeum</taxon>
    </lineage>
</organism>
<dbReference type="GO" id="GO:0016020">
    <property type="term" value="C:membrane"/>
    <property type="evidence" value="ECO:0007669"/>
    <property type="project" value="UniProtKB-SubCell"/>
</dbReference>
<evidence type="ECO:0000259" key="4">
    <source>
        <dbReference type="PROSITE" id="PS50850"/>
    </source>
</evidence>
<comment type="subcellular location">
    <subcellularLocation>
        <location evidence="1">Membrane</location>
        <topology evidence="1">Multi-pass membrane protein</topology>
    </subcellularLocation>
</comment>
<dbReference type="PROSITE" id="PS50850">
    <property type="entry name" value="MFS"/>
    <property type="match status" value="1"/>
</dbReference>
<reference evidence="5 6" key="1">
    <citation type="journal article" date="2016" name="Mol. Biol. Evol.">
        <title>Comparative Genomics of Early-Diverging Mushroom-Forming Fungi Provides Insights into the Origins of Lignocellulose Decay Capabilities.</title>
        <authorList>
            <person name="Nagy L.G."/>
            <person name="Riley R."/>
            <person name="Tritt A."/>
            <person name="Adam C."/>
            <person name="Daum C."/>
            <person name="Floudas D."/>
            <person name="Sun H."/>
            <person name="Yadav J.S."/>
            <person name="Pangilinan J."/>
            <person name="Larsson K.H."/>
            <person name="Matsuura K."/>
            <person name="Barry K."/>
            <person name="Labutti K."/>
            <person name="Kuo R."/>
            <person name="Ohm R.A."/>
            <person name="Bhattacharya S.S."/>
            <person name="Shirouzu T."/>
            <person name="Yoshinaga Y."/>
            <person name="Martin F.M."/>
            <person name="Grigoriev I.V."/>
            <person name="Hibbett D.S."/>
        </authorList>
    </citation>
    <scope>NUCLEOTIDE SEQUENCE [LARGE SCALE GENOMIC DNA]</scope>
    <source>
        <strain evidence="5 6">HHB9708</strain>
    </source>
</reference>
<dbReference type="InterPro" id="IPR020846">
    <property type="entry name" value="MFS_dom"/>
</dbReference>
<feature type="transmembrane region" description="Helical" evidence="3">
    <location>
        <begin position="226"/>
        <end position="244"/>
    </location>
</feature>